<name>A0A370KCB7_9GAMM</name>
<dbReference type="AlphaFoldDB" id="A0A370KCB7"/>
<comment type="caution">
    <text evidence="2">The sequence shown here is derived from an EMBL/GenBank/DDBJ whole genome shotgun (WGS) entry which is preliminary data.</text>
</comment>
<dbReference type="InterPro" id="IPR029058">
    <property type="entry name" value="AB_hydrolase_fold"/>
</dbReference>
<dbReference type="OrthoDB" id="641022at2"/>
<accession>A0A370KCB7</accession>
<dbReference type="InterPro" id="IPR010333">
    <property type="entry name" value="VirJ"/>
</dbReference>
<dbReference type="SUPFAM" id="SSF53474">
    <property type="entry name" value="alpha/beta-Hydrolases"/>
    <property type="match status" value="1"/>
</dbReference>
<evidence type="ECO:0000313" key="3">
    <source>
        <dbReference type="Proteomes" id="UP000254711"/>
    </source>
</evidence>
<reference evidence="2 3" key="1">
    <citation type="submission" date="2018-07" db="EMBL/GenBank/DDBJ databases">
        <title>Dyella solisilvae sp. nov., isolated from the pine and broad-leaved mixed forest soil.</title>
        <authorList>
            <person name="Gao Z."/>
            <person name="Qiu L."/>
        </authorList>
    </citation>
    <scope>NUCLEOTIDE SEQUENCE [LARGE SCALE GENOMIC DNA]</scope>
    <source>
        <strain evidence="2 3">DHG54</strain>
    </source>
</reference>
<keyword evidence="2" id="KW-0378">Hydrolase</keyword>
<dbReference type="Proteomes" id="UP000254711">
    <property type="component" value="Unassembled WGS sequence"/>
</dbReference>
<sequence>MKRIVKWMGLVLLIAAAVGLWAWQPWHRATLDESIVMVPAAPGATPLAGRDDVVAIFYSGDGGWRDLDQSLGKIIASHGIPVMGVSLLQYYWREKDAAQSAADLDALIARTVAQTGKQRIWLIGFSFGADVLPTIVGKLSPEGRARVAQIVLLSPSKDVNFEIEMEGYIAAREGWWKTQMQDFFQWLNPVRHYDAMPPMVALDGHPPVVCYYGVKDKDDTICADPKLPIWVKVYQKTGDHHFDYNYEGLAQQMIQDLPAAASESH</sequence>
<dbReference type="Pfam" id="PF06057">
    <property type="entry name" value="VirJ"/>
    <property type="match status" value="1"/>
</dbReference>
<dbReference type="InterPro" id="IPR011225">
    <property type="entry name" value="IV_sec_VirJ"/>
</dbReference>
<keyword evidence="3" id="KW-1185">Reference proteome</keyword>
<evidence type="ECO:0000259" key="1">
    <source>
        <dbReference type="Pfam" id="PF06057"/>
    </source>
</evidence>
<protein>
    <submittedName>
        <fullName evidence="2">Alpha/beta hydrolase</fullName>
    </submittedName>
</protein>
<proteinExistence type="predicted"/>
<dbReference type="Gene3D" id="3.40.50.1820">
    <property type="entry name" value="alpha/beta hydrolase"/>
    <property type="match status" value="1"/>
</dbReference>
<gene>
    <name evidence="2" type="ORF">DVT68_05650</name>
</gene>
<organism evidence="2 3">
    <name type="scientific">Dyella solisilvae</name>
    <dbReference type="NCBI Taxonomy" id="1920168"/>
    <lineage>
        <taxon>Bacteria</taxon>
        <taxon>Pseudomonadati</taxon>
        <taxon>Pseudomonadota</taxon>
        <taxon>Gammaproteobacteria</taxon>
        <taxon>Lysobacterales</taxon>
        <taxon>Rhodanobacteraceae</taxon>
        <taxon>Dyella</taxon>
    </lineage>
</organism>
<dbReference type="GO" id="GO:0016787">
    <property type="term" value="F:hydrolase activity"/>
    <property type="evidence" value="ECO:0007669"/>
    <property type="project" value="UniProtKB-KW"/>
</dbReference>
<evidence type="ECO:0000313" key="2">
    <source>
        <dbReference type="EMBL" id="RDJ00289.1"/>
    </source>
</evidence>
<feature type="domain" description="Bacterial virulence" evidence="1">
    <location>
        <begin position="52"/>
        <end position="258"/>
    </location>
</feature>
<dbReference type="EMBL" id="QQSY01000001">
    <property type="protein sequence ID" value="RDJ00289.1"/>
    <property type="molecule type" value="Genomic_DNA"/>
</dbReference>
<dbReference type="PIRSF" id="PIRSF029063">
    <property type="entry name" value="IV_sec_VirJ"/>
    <property type="match status" value="1"/>
</dbReference>